<dbReference type="GeneID" id="27678258"/>
<proteinExistence type="predicted"/>
<protein>
    <submittedName>
        <fullName evidence="1">Uncharacterized protein</fullName>
    </submittedName>
</protein>
<accession>A0A0A2JY99</accession>
<gene>
    <name evidence="1" type="ORF">PEX2_055650</name>
</gene>
<dbReference type="HOGENOM" id="CLU_1390670_0_0_1"/>
<organism evidence="1 2">
    <name type="scientific">Penicillium expansum</name>
    <name type="common">Blue mold rot fungus</name>
    <dbReference type="NCBI Taxonomy" id="27334"/>
    <lineage>
        <taxon>Eukaryota</taxon>
        <taxon>Fungi</taxon>
        <taxon>Dikarya</taxon>
        <taxon>Ascomycota</taxon>
        <taxon>Pezizomycotina</taxon>
        <taxon>Eurotiomycetes</taxon>
        <taxon>Eurotiomycetidae</taxon>
        <taxon>Eurotiales</taxon>
        <taxon>Aspergillaceae</taxon>
        <taxon>Penicillium</taxon>
    </lineage>
</organism>
<dbReference type="RefSeq" id="XP_016600760.1">
    <property type="nucleotide sequence ID" value="XM_016742839.1"/>
</dbReference>
<sequence length="211" mass="24249">MPPRRNPRITAEGLLHDLSAQTQHFLMFLEVDLTPAIAEAGTTSEFPSFVDFVSCGASSRLWILRLQTIFQWSSLALEEEEWLRRQGLDRAHPGNQVRGVWSMPSFLRHLGRSKDHNACSALQQGRKLRRFEIEFGEGIALLFAPVLPTFRRLSLIEEAKAMQLLRGSHANILVNAQRLLPLKSKYQTLVVTHMLLYLSRLTQFLSRFRIR</sequence>
<dbReference type="AlphaFoldDB" id="A0A0A2JY99"/>
<evidence type="ECO:0000313" key="1">
    <source>
        <dbReference type="EMBL" id="KGO59608.1"/>
    </source>
</evidence>
<name>A0A0A2JY99_PENEN</name>
<evidence type="ECO:0000313" key="2">
    <source>
        <dbReference type="Proteomes" id="UP000030143"/>
    </source>
</evidence>
<keyword evidence="2" id="KW-1185">Reference proteome</keyword>
<reference evidence="1 2" key="1">
    <citation type="journal article" date="2015" name="Mol. Plant Microbe Interact.">
        <title>Genome, transcriptome, and functional analyses of Penicillium expansum provide new insights into secondary metabolism and pathogenicity.</title>
        <authorList>
            <person name="Ballester A.R."/>
            <person name="Marcet-Houben M."/>
            <person name="Levin E."/>
            <person name="Sela N."/>
            <person name="Selma-Lazaro C."/>
            <person name="Carmona L."/>
            <person name="Wisniewski M."/>
            <person name="Droby S."/>
            <person name="Gonzalez-Candelas L."/>
            <person name="Gabaldon T."/>
        </authorList>
    </citation>
    <scope>NUCLEOTIDE SEQUENCE [LARGE SCALE GENOMIC DNA]</scope>
    <source>
        <strain evidence="1 2">MD-8</strain>
    </source>
</reference>
<comment type="caution">
    <text evidence="1">The sequence shown here is derived from an EMBL/GenBank/DDBJ whole genome shotgun (WGS) entry which is preliminary data.</text>
</comment>
<dbReference type="EMBL" id="JQFZ01000092">
    <property type="protein sequence ID" value="KGO59608.1"/>
    <property type="molecule type" value="Genomic_DNA"/>
</dbReference>
<dbReference type="Proteomes" id="UP000030143">
    <property type="component" value="Unassembled WGS sequence"/>
</dbReference>